<keyword evidence="9" id="KW-1185">Reference proteome</keyword>
<dbReference type="InterPro" id="IPR008979">
    <property type="entry name" value="Galactose-bd-like_sf"/>
</dbReference>
<feature type="signal peptide" evidence="4">
    <location>
        <begin position="1"/>
        <end position="17"/>
    </location>
</feature>
<evidence type="ECO:0000259" key="7">
    <source>
        <dbReference type="Pfam" id="PF02837"/>
    </source>
</evidence>
<dbReference type="OrthoDB" id="9814867at2"/>
<dbReference type="Pfam" id="PF02837">
    <property type="entry name" value="Glyco_hydro_2_N"/>
    <property type="match status" value="1"/>
</dbReference>
<dbReference type="Pfam" id="PF00703">
    <property type="entry name" value="Glyco_hydro_2"/>
    <property type="match status" value="1"/>
</dbReference>
<dbReference type="PANTHER" id="PTHR42732:SF1">
    <property type="entry name" value="BETA-MANNOSIDASE"/>
    <property type="match status" value="1"/>
</dbReference>
<dbReference type="InterPro" id="IPR006103">
    <property type="entry name" value="Glyco_hydro_2_cat"/>
</dbReference>
<reference evidence="8 9" key="1">
    <citation type="journal article" date="2013" name="PLoS ONE">
        <title>Genomic analysis of Melioribacter roseus, facultatively anaerobic organotrophic bacterium representing a novel deep lineage within Bacteriodetes/Chlorobi group.</title>
        <authorList>
            <person name="Kadnikov V.V."/>
            <person name="Mardanov A.V."/>
            <person name="Podosokorskaya O.A."/>
            <person name="Gavrilov S.N."/>
            <person name="Kublanov I.V."/>
            <person name="Beletsky A.V."/>
            <person name="Bonch-Osmolovskaya E.A."/>
            <person name="Ravin N.V."/>
        </authorList>
    </citation>
    <scope>NUCLEOTIDE SEQUENCE [LARGE SCALE GENOMIC DNA]</scope>
    <source>
        <strain evidence="9">JCM 17771 / P3M-2</strain>
    </source>
</reference>
<keyword evidence="4" id="KW-0732">Signal</keyword>
<feature type="domain" description="Glycoside hydrolase family 2 immunoglobulin-like beta-sandwich" evidence="5">
    <location>
        <begin position="198"/>
        <end position="302"/>
    </location>
</feature>
<evidence type="ECO:0000256" key="4">
    <source>
        <dbReference type="SAM" id="SignalP"/>
    </source>
</evidence>
<dbReference type="InterPro" id="IPR006102">
    <property type="entry name" value="Ig-like_GH2"/>
</dbReference>
<organism evidence="8 9">
    <name type="scientific">Melioribacter roseus (strain DSM 23840 / JCM 17771 / VKM B-2668 / P3M-2)</name>
    <dbReference type="NCBI Taxonomy" id="1191523"/>
    <lineage>
        <taxon>Bacteria</taxon>
        <taxon>Pseudomonadati</taxon>
        <taxon>Ignavibacteriota</taxon>
        <taxon>Ignavibacteria</taxon>
        <taxon>Ignavibacteriales</taxon>
        <taxon>Melioribacteraceae</taxon>
        <taxon>Melioribacter</taxon>
    </lineage>
</organism>
<dbReference type="Proteomes" id="UP000009011">
    <property type="component" value="Chromosome"/>
</dbReference>
<dbReference type="InterPro" id="IPR051913">
    <property type="entry name" value="GH2_Domain-Containing"/>
</dbReference>
<sequence length="928" mass="105994">MNYKFIKLLFTTSLILAVLSCGSEKQFVRNSIDLSGTWQFELDPDNKGIDEKWYAGDLSDSVSLPGTTDSNKKGYINNDTTTLHLNREYKYEGAAWYRKKIVAPDNFKGKHIVLTLERTKPSTLWIDDKFIGNSYLLQSPQRYDISDVLTPGTHFITLRIDNDLKLTPYGNAHIYSDDTQTNWNGIIGKIFIEATEKTFIKGLSVKPDIANKKAAVEIKLENGLEIPEIEVELKMSLIEDGRKDELKSIEYKVSADSVIRVAYYFDESPKLWDEYRQPLYELTALIKNGKIIDAKTVKFGMREFKAERKQFSVNGRKTFLRGKHDAAVFPLTGYTPTDVESWMRIFEIAKSYGINHYRFHSYCPPEAAFEAADRVGIYLQAELPFWGGLESDSVAERLKKEGVGMLSSYANHPSFVMFGAGNEIWSGHERVVKIITELKSIDSTLLYTTGANNNIGYREPEEISDYYIGARTPYERDTVLTHLRLSQAFADSREGGILNGFYPSTRINFDYPVSKIKIPVISHEVGQYQIYPDYSEIKKYTGVLKPWNLEIFRKRMIRNGLEDMDKEFRRASGAWSAICYKAEMEAALRTKNMAGFQLLDLQDFPGQGTALVGILDAFMDGKGVVSVDKWKQSCNDVVLLLEFPGYCRRSNEIFEGNLKIANYSDKKIEDDIEWELTDGKNIIESGVIKNYVSEQGTLSDAGKIEIKLSADKPSRFNLKLKYAQYANEYPLWVYPSEKNRIDFGDITVADKIDEAIIEKLRGGNKVLLFPDHKTIENKSLAGLFTPDFWNYGMFKSISENNKKPVSPGTLGILTDPDHPLFEYFPTDFHTNWQWFSIIKASRPLILNKLKNYKPIVSVIDNLERNYRLGLIFELKVGKGSLLVCTADLEKITDYPEAFSLYKSIVNYMKSDAFNPSYSVDERQLKELF</sequence>
<dbReference type="STRING" id="1191523.MROS_0565"/>
<dbReference type="InterPro" id="IPR036156">
    <property type="entry name" value="Beta-gal/glucu_dom_sf"/>
</dbReference>
<keyword evidence="2" id="KW-0378">Hydrolase</keyword>
<gene>
    <name evidence="8" type="ordered locus">MROS_0565</name>
</gene>
<dbReference type="InterPro" id="IPR013783">
    <property type="entry name" value="Ig-like_fold"/>
</dbReference>
<dbReference type="EMBL" id="CP003557">
    <property type="protein sequence ID" value="AFN73808.1"/>
    <property type="molecule type" value="Genomic_DNA"/>
</dbReference>
<proteinExistence type="inferred from homology"/>
<dbReference type="GO" id="GO:0005975">
    <property type="term" value="P:carbohydrate metabolic process"/>
    <property type="evidence" value="ECO:0007669"/>
    <property type="project" value="InterPro"/>
</dbReference>
<dbReference type="PROSITE" id="PS51257">
    <property type="entry name" value="PROKAR_LIPOPROTEIN"/>
    <property type="match status" value="1"/>
</dbReference>
<feature type="chain" id="PRO_5003707172" evidence="4">
    <location>
        <begin position="18"/>
        <end position="928"/>
    </location>
</feature>
<name>I6ZXM7_MELRP</name>
<dbReference type="GO" id="GO:0004553">
    <property type="term" value="F:hydrolase activity, hydrolyzing O-glycosyl compounds"/>
    <property type="evidence" value="ECO:0007669"/>
    <property type="project" value="InterPro"/>
</dbReference>
<evidence type="ECO:0000259" key="6">
    <source>
        <dbReference type="Pfam" id="PF02836"/>
    </source>
</evidence>
<dbReference type="eggNOG" id="COG3250">
    <property type="taxonomic scope" value="Bacteria"/>
</dbReference>
<evidence type="ECO:0000256" key="2">
    <source>
        <dbReference type="ARBA" id="ARBA00022801"/>
    </source>
</evidence>
<keyword evidence="3" id="KW-0326">Glycosidase</keyword>
<dbReference type="HOGENOM" id="CLU_009735_0_0_10"/>
<dbReference type="SUPFAM" id="SSF49785">
    <property type="entry name" value="Galactose-binding domain-like"/>
    <property type="match status" value="1"/>
</dbReference>
<dbReference type="PATRIC" id="fig|1191523.3.peg.588"/>
<dbReference type="SUPFAM" id="SSF49303">
    <property type="entry name" value="beta-Galactosidase/glucuronidase domain"/>
    <property type="match status" value="1"/>
</dbReference>
<accession>I6ZXM7</accession>
<dbReference type="AlphaFoldDB" id="I6ZXM7"/>
<dbReference type="Gene3D" id="2.60.120.260">
    <property type="entry name" value="Galactose-binding domain-like"/>
    <property type="match status" value="1"/>
</dbReference>
<dbReference type="RefSeq" id="WP_014855245.1">
    <property type="nucleotide sequence ID" value="NC_018178.1"/>
</dbReference>
<feature type="domain" description="Glycosyl hydrolases family 2 sugar binding" evidence="7">
    <location>
        <begin position="34"/>
        <end position="186"/>
    </location>
</feature>
<dbReference type="Gene3D" id="3.20.20.80">
    <property type="entry name" value="Glycosidases"/>
    <property type="match status" value="1"/>
</dbReference>
<dbReference type="InterPro" id="IPR006104">
    <property type="entry name" value="Glyco_hydro_2_N"/>
</dbReference>
<dbReference type="InterPro" id="IPR017853">
    <property type="entry name" value="GH"/>
</dbReference>
<evidence type="ECO:0000256" key="1">
    <source>
        <dbReference type="ARBA" id="ARBA00007401"/>
    </source>
</evidence>
<dbReference type="SUPFAM" id="SSF51445">
    <property type="entry name" value="(Trans)glycosidases"/>
    <property type="match status" value="1"/>
</dbReference>
<evidence type="ECO:0000313" key="9">
    <source>
        <dbReference type="Proteomes" id="UP000009011"/>
    </source>
</evidence>
<evidence type="ECO:0000256" key="3">
    <source>
        <dbReference type="ARBA" id="ARBA00023295"/>
    </source>
</evidence>
<comment type="similarity">
    <text evidence="1">Belongs to the glycosyl hydrolase 2 family.</text>
</comment>
<feature type="domain" description="Glycoside hydrolase family 2 catalytic" evidence="6">
    <location>
        <begin position="307"/>
        <end position="448"/>
    </location>
</feature>
<dbReference type="PANTHER" id="PTHR42732">
    <property type="entry name" value="BETA-GALACTOSIDASE"/>
    <property type="match status" value="1"/>
</dbReference>
<protein>
    <submittedName>
        <fullName evidence="8">Beta-glucuronidase</fullName>
    </submittedName>
</protein>
<dbReference type="Pfam" id="PF02836">
    <property type="entry name" value="Glyco_hydro_2_C"/>
    <property type="match status" value="1"/>
</dbReference>
<evidence type="ECO:0000259" key="5">
    <source>
        <dbReference type="Pfam" id="PF00703"/>
    </source>
</evidence>
<evidence type="ECO:0000313" key="8">
    <source>
        <dbReference type="EMBL" id="AFN73808.1"/>
    </source>
</evidence>
<dbReference type="KEGG" id="mro:MROS_0565"/>
<dbReference type="Gene3D" id="2.60.40.10">
    <property type="entry name" value="Immunoglobulins"/>
    <property type="match status" value="1"/>
</dbReference>